<dbReference type="InParanoid" id="Q22TV2"/>
<dbReference type="RefSeq" id="XP_001008953.2">
    <property type="nucleotide sequence ID" value="XM_001008953.2"/>
</dbReference>
<keyword evidence="1" id="KW-0472">Membrane</keyword>
<sequence length="3084" mass="353941">MIYNILSFFCALCLVKQCISSGCTSLGYFGQELQYYSTFVYQVTQNGDPNIAIIILRNEKSHKDGNGDKYYTANFYCSDYDQDFQCSDDSDDVVLYSNRNDCLIQTNAQFKLCQMKMLGNGYNCYDKDRNCQFNRDCVQCQDGNCVKSTPQYDFFGKITGYSTDCVQIDSLDTFIGFDGQNGCDMSYKNDTNIMSCSSSRNTVCLDYDSADSITYCKFLPYYQSQIVGKIANNYCYYLSYQFIPQVINYCLPAYCILQINIQYRCADYNDRTNPYNIIGYDNTQNCIISGTQNGQASKCRFDYCLLPGDGGTKSCVKLDYKKINQIAKQKITELCLSIDSQTNISINCAPNFCLEQSSNNCVPLQDKKGYRGKLLIKDYCSDQSSDPSYPLQQCLDGYCVSNNQCISFLSDANIVGKSLSEQCVYLPNLYCQSCPQQCQPNVISPILVSCNFKMLEICLYSGYCYFLNGLANTNSLASSNGQCSSQVLYSKIGTNDKGDCLSQGETVAVQCSNGYCLNENNSCQKYNDIYIGRDKNYKCLIKDQEAIAVQCQQDYCLKSNQKSKSIYCVKVDNINGVVGIQIGNQNCILVKDMSSIKASVCANGQYCMNSQSYCQNIQQGMCAGLNQQCVDKNNPYGCLACDSTSCLNQFRQCVQITNDNQLCQDNNGNCAYYLSNNCNFCPQYTCKDPVQKFCIPMIHMKLLSNQCLVQIRNDLPCQIHDMNVYLQQILVDPNYQIQCADTYSRCTSISGNFCSSCPVNYIQPGNGICYNLLEQQGITQQQLSTFLNNLNLQYVVQSIGIYDNQLCPQNCFSCLSQKICTRCLFSYYLIQIDPNNIICVQANVNQPQEIKLNVDENLFYNGNRLFYLCTLDGFYQGQTYKIQPYIYDFPLSLQQVQIYDLLTQRIIYNQKNFIDCQNFIQYEMNSNGQIVSYEYINKRGLFHQFSQSTIASNIILSLKQDNPCGNECASCYFNWTTNQSICLKCNAKYALRYDGKCVGCQSNCTKCIFGGFFSGQSIDWTDTQSLYSLDFMNKLSNEEYTLKCITCDTGFTINSRFDKCVQCSSNCSLCYTGMTNYNHSQIVNFNRQYTDNLNLVYKCVQCIDSTYTFSNDDQTCQLISSIQNCDVQLNLIQSVQLSLYPFPYVLRIGSWGLNSKTTQYCFNCTDSYYNRQNIQCLHSRTYCLQFLQTFDYNSYNQCYQTQLSLYDQDINQIRFNCLQPLFDSNDKVQRCNQCKQSQCNYDINGNFVTTQPDQNKQILLTCTDNIKNCDFCYTYQSEGYFIYQCTQCKSGYVVSFEGCLPCPVGCTSCYLSDGVVNISDQLTFVQPFYSFSTRQQAVQNKQYKFSCTSCDNNYYLNYQNNLCYFLNCDQTCSKCYYYNQIFKCQQCNTSYLISKLQNIIGYIALFYFNQNYIDINLMLNFNTQHSACHVCPYACQTCEKGGDISVNQFLIYNSKCKKCKDNLQIPQVIPQNEQSIYQWRYDSYRQKCVLCRVQDKGCTYQLLPRQIYGHCGSNQDDLGDGSLNQPINIQRSNEINWDALIINQQDFYKYVTFYNEISLEFLDVQLIIKDDSCLINQQISIKSTLLNQILTLNRFSLTIMNYKNNQLNILSKIPIKIQGFSDVTFLNLLLQTQISNTYNYQYGFQVSNSILKNVNLTNVQILNQFTSVNNFIFEMDNLIGVFYIKNVTIQGFQIQNSNFFTLNYQSQNFDNSRLLIIAKNSSLFNMNFNKGSLIQIASGNLYIEIDDFQILQSSLNNSSIFINIQPGIQSKSAYSNWTNISIKNCFITQNSMIFSYNYFQKNVINNLVLVNNQFLSSQYSFFFQQNILYIFSLLVQGNTFKNYGIFENYQQPSIVYNDSFNYIFVDINISSNNIASNSGLIFRLNGNILNPADQIKINVFNLNIDNTFDNQSLNNLIYVQSAISFWMIKFTINNSYSSIILNLNNIQNIQISKGVITGIQLFQADLFKFSNIINIISIQKIQILNIISSATVFTLNNNLLLKKPLQVSILEIEATSNQLIVKQISNNVGLFVIKNNMDTQIVIKNITLINNYLYSQVASLVQYLQVSPGFNVICQGQLILQDGIFNDNQSDLTNPVVHFTSQNILVKNCQFQTINQQKDNFNLKGGFAYLQADQISIINSSFTGQKAINGGAIYVCSTGIGQILIRNSQFASNQAFLNNIYSMGGAIYVQTNLANFLDISLENSQFQNNFAIQGAVIYLEKTNVKTYVKFQEINLEDNFSLKQSIILFLDATVNQILNVNIQDCFIFNTIQNMQDQIKQMKTQLQQTPNQLDQQYHYIYIAQATVVSISNLQFQQKLTIFNENNQQNFEYILPIPIMVINALSYSESFSKYFDTVTNNEIMHIQANLIELQSIQLQQIITQQEDQQAIKLKGNTIEISNCVFDNIVCLNCTLGNINIEVNKVAYITKSTFQNSISYNGGGIFLQSSIQQISNQVKRMLLSNDNPIKTVQLFGNTIQNNTATNFGGGIYLNNIYSLILNTTVQKNSAYGQGGGIYNFINQTLFDNDPVLLNFYQLYNVIMQNSYVIYNSALNGGGYYSTFNLPYIQNSFILSNKAYSSGSNLLGLPSSFQVYFNNNLVQQNSNIKIVSGKIQQPFVVYLMNDKYQIYKNLEETDIYLEVQIVADEPNQEKLILQNNKIKFQNNLFDLSNLAAFGQFGQKSRVVFSCNKLGQAIYQQGNIVQINKNITFQVDFQILNECPIGQRSTKINNTYDSCVYCLEKTYNLQSGQSICQKCQSSSFQCSSSVIQITDGYYRTNNLTDDIQQCSNWSQNCLGDIKRDNSLLNQLRATSNWAIYYCAEGNTGIFCEDCDNQGEFWQFKYMRYEQYRCQKCTDSNVLQTIVIAVVLQIFTLSIILIVIFNIWSKLYQTQLYFSKRGDFTLECMKFLDSFRQKQKSHTIICFKILFCYFQLLFMITQLELQLPWPVTFLLIALARYQEFVLRSFDCFVNQIPIAYAKNIISILYFLAINILIIILAYLLMLFKSRQIRWKYINNFTKSYFIHFISFIFSLNYFIYSPSIVHLLSQTVIQFIYLFFNLFQLKQIIKTDQLWNEQRSRLRTLFHISLM</sequence>
<keyword evidence="2" id="KW-0732">Signal</keyword>
<gene>
    <name evidence="3" type="ORF">TTHERM_01297410</name>
</gene>
<evidence type="ECO:0000256" key="2">
    <source>
        <dbReference type="SAM" id="SignalP"/>
    </source>
</evidence>
<dbReference type="OrthoDB" id="2116838at2759"/>
<feature type="chain" id="PRO_5004201068" evidence="2">
    <location>
        <begin position="21"/>
        <end position="3084"/>
    </location>
</feature>
<keyword evidence="1" id="KW-1133">Transmembrane helix</keyword>
<evidence type="ECO:0000313" key="3">
    <source>
        <dbReference type="EMBL" id="EAR88708.2"/>
    </source>
</evidence>
<feature type="transmembrane region" description="Helical" evidence="1">
    <location>
        <begin position="2918"/>
        <end position="2936"/>
    </location>
</feature>
<dbReference type="SUPFAM" id="SSF51126">
    <property type="entry name" value="Pectin lyase-like"/>
    <property type="match status" value="1"/>
</dbReference>
<accession>Q22TV2</accession>
<reference evidence="4" key="1">
    <citation type="journal article" date="2006" name="PLoS Biol.">
        <title>Macronuclear genome sequence of the ciliate Tetrahymena thermophila, a model eukaryote.</title>
        <authorList>
            <person name="Eisen J.A."/>
            <person name="Coyne R.S."/>
            <person name="Wu M."/>
            <person name="Wu D."/>
            <person name="Thiagarajan M."/>
            <person name="Wortman J.R."/>
            <person name="Badger J.H."/>
            <person name="Ren Q."/>
            <person name="Amedeo P."/>
            <person name="Jones K.M."/>
            <person name="Tallon L.J."/>
            <person name="Delcher A.L."/>
            <person name="Salzberg S.L."/>
            <person name="Silva J.C."/>
            <person name="Haas B.J."/>
            <person name="Majoros W.H."/>
            <person name="Farzad M."/>
            <person name="Carlton J.M."/>
            <person name="Smith R.K. Jr."/>
            <person name="Garg J."/>
            <person name="Pearlman R.E."/>
            <person name="Karrer K.M."/>
            <person name="Sun L."/>
            <person name="Manning G."/>
            <person name="Elde N.C."/>
            <person name="Turkewitz A.P."/>
            <person name="Asai D.J."/>
            <person name="Wilkes D.E."/>
            <person name="Wang Y."/>
            <person name="Cai H."/>
            <person name="Collins K."/>
            <person name="Stewart B.A."/>
            <person name="Lee S.R."/>
            <person name="Wilamowska K."/>
            <person name="Weinberg Z."/>
            <person name="Ruzzo W.L."/>
            <person name="Wloga D."/>
            <person name="Gaertig J."/>
            <person name="Frankel J."/>
            <person name="Tsao C.-C."/>
            <person name="Gorovsky M.A."/>
            <person name="Keeling P.J."/>
            <person name="Waller R.F."/>
            <person name="Patron N.J."/>
            <person name="Cherry J.M."/>
            <person name="Stover N.A."/>
            <person name="Krieger C.J."/>
            <person name="del Toro C."/>
            <person name="Ryder H.F."/>
            <person name="Williamson S.C."/>
            <person name="Barbeau R.A."/>
            <person name="Hamilton E.P."/>
            <person name="Orias E."/>
        </authorList>
    </citation>
    <scope>NUCLEOTIDE SEQUENCE [LARGE SCALE GENOMIC DNA]</scope>
    <source>
        <strain evidence="4">SB210</strain>
    </source>
</reference>
<keyword evidence="1 3" id="KW-0812">Transmembrane</keyword>
<dbReference type="InterPro" id="IPR011050">
    <property type="entry name" value="Pectin_lyase_fold/virulence"/>
</dbReference>
<feature type="transmembrane region" description="Helical" evidence="1">
    <location>
        <begin position="3037"/>
        <end position="3056"/>
    </location>
</feature>
<evidence type="ECO:0000256" key="1">
    <source>
        <dbReference type="SAM" id="Phobius"/>
    </source>
</evidence>
<feature type="transmembrane region" description="Helical" evidence="1">
    <location>
        <begin position="2980"/>
        <end position="3000"/>
    </location>
</feature>
<dbReference type="PANTHER" id="PTHR11319">
    <property type="entry name" value="G PROTEIN-COUPLED RECEPTOR-RELATED"/>
    <property type="match status" value="1"/>
</dbReference>
<keyword evidence="4" id="KW-1185">Reference proteome</keyword>
<dbReference type="GeneID" id="7826150"/>
<feature type="signal peptide" evidence="2">
    <location>
        <begin position="1"/>
        <end position="20"/>
    </location>
</feature>
<dbReference type="Proteomes" id="UP000009168">
    <property type="component" value="Unassembled WGS sequence"/>
</dbReference>
<dbReference type="EMBL" id="GG662835">
    <property type="protein sequence ID" value="EAR88708.2"/>
    <property type="molecule type" value="Genomic_DNA"/>
</dbReference>
<dbReference type="SMART" id="SM00710">
    <property type="entry name" value="PbH1"/>
    <property type="match status" value="6"/>
</dbReference>
<protein>
    <submittedName>
        <fullName evidence="3">Transmembrane protein, putative</fullName>
    </submittedName>
</protein>
<dbReference type="HOGENOM" id="CLU_000184_0_0_1"/>
<dbReference type="KEGG" id="tet:TTHERM_01297410"/>
<proteinExistence type="predicted"/>
<dbReference type="InterPro" id="IPR006626">
    <property type="entry name" value="PbH1"/>
</dbReference>
<feature type="transmembrane region" description="Helical" evidence="1">
    <location>
        <begin position="3012"/>
        <end position="3031"/>
    </location>
</feature>
<name>Q22TV2_TETTS</name>
<organism evidence="3 4">
    <name type="scientific">Tetrahymena thermophila (strain SB210)</name>
    <dbReference type="NCBI Taxonomy" id="312017"/>
    <lineage>
        <taxon>Eukaryota</taxon>
        <taxon>Sar</taxon>
        <taxon>Alveolata</taxon>
        <taxon>Ciliophora</taxon>
        <taxon>Intramacronucleata</taxon>
        <taxon>Oligohymenophorea</taxon>
        <taxon>Hymenostomatida</taxon>
        <taxon>Tetrahymenina</taxon>
        <taxon>Tetrahymenidae</taxon>
        <taxon>Tetrahymena</taxon>
    </lineage>
</organism>
<evidence type="ECO:0000313" key="4">
    <source>
        <dbReference type="Proteomes" id="UP000009168"/>
    </source>
</evidence>
<dbReference type="PANTHER" id="PTHR11319:SF35">
    <property type="entry name" value="OUTER MEMBRANE PROTEIN PMPC-RELATED"/>
    <property type="match status" value="1"/>
</dbReference>
<feature type="transmembrane region" description="Helical" evidence="1">
    <location>
        <begin position="2855"/>
        <end position="2881"/>
    </location>
</feature>